<feature type="compositionally biased region" description="Polar residues" evidence="1">
    <location>
        <begin position="43"/>
        <end position="54"/>
    </location>
</feature>
<name>K7L9S4_SOYBN</name>
<reference evidence="2" key="3">
    <citation type="submission" date="2018-07" db="EMBL/GenBank/DDBJ databases">
        <title>WGS assembly of Glycine max.</title>
        <authorList>
            <person name="Schmutz J."/>
            <person name="Cannon S."/>
            <person name="Schlueter J."/>
            <person name="Ma J."/>
            <person name="Mitros T."/>
            <person name="Nelson W."/>
            <person name="Hyten D."/>
            <person name="Song Q."/>
            <person name="Thelen J."/>
            <person name="Cheng J."/>
            <person name="Xu D."/>
            <person name="Hellsten U."/>
            <person name="May G."/>
            <person name="Yu Y."/>
            <person name="Sakurai T."/>
            <person name="Umezawa T."/>
            <person name="Bhattacharyya M."/>
            <person name="Sandhu D."/>
            <person name="Valliyodan B."/>
            <person name="Lindquist E."/>
            <person name="Peto M."/>
            <person name="Grant D."/>
            <person name="Shu S."/>
            <person name="Goodstein D."/>
            <person name="Barry K."/>
            <person name="Futrell-Griggs M."/>
            <person name="Abernathy B."/>
            <person name="Du J."/>
            <person name="Tian Z."/>
            <person name="Zhu L."/>
            <person name="Gill N."/>
            <person name="Joshi T."/>
            <person name="Libault M."/>
            <person name="Sethuraman A."/>
            <person name="Zhang X."/>
            <person name="Shinozaki K."/>
            <person name="Nguyen H."/>
            <person name="Wing R."/>
            <person name="Cregan P."/>
            <person name="Specht J."/>
            <person name="Grimwood J."/>
            <person name="Rokhsar D."/>
            <person name="Stacey G."/>
            <person name="Shoemaker R."/>
            <person name="Jackson S."/>
        </authorList>
    </citation>
    <scope>NUCLEOTIDE SEQUENCE</scope>
    <source>
        <tissue evidence="2">Callus</tissue>
    </source>
</reference>
<feature type="region of interest" description="Disordered" evidence="1">
    <location>
        <begin position="30"/>
        <end position="54"/>
    </location>
</feature>
<dbReference type="AlphaFoldDB" id="K7L9S4"/>
<dbReference type="PaxDb" id="3847-GLYMA08G40940.1"/>
<dbReference type="Proteomes" id="UP000008827">
    <property type="component" value="Chromosome 8"/>
</dbReference>
<dbReference type="EMBL" id="CM000841">
    <property type="protein sequence ID" value="KRH45872.1"/>
    <property type="molecule type" value="Genomic_DNA"/>
</dbReference>
<gene>
    <name evidence="2" type="ORF">GLYMA_08G298100</name>
</gene>
<protein>
    <submittedName>
        <fullName evidence="2 3">Uncharacterized protein</fullName>
    </submittedName>
</protein>
<dbReference type="EnsemblPlants" id="KRH45872">
    <property type="protein sequence ID" value="KRH45872"/>
    <property type="gene ID" value="GLYMA_08G298100"/>
</dbReference>
<dbReference type="InParanoid" id="K7L9S4"/>
<evidence type="ECO:0000256" key="1">
    <source>
        <dbReference type="SAM" id="MobiDB-lite"/>
    </source>
</evidence>
<evidence type="ECO:0000313" key="2">
    <source>
        <dbReference type="EMBL" id="KRH45872.1"/>
    </source>
</evidence>
<dbReference type="Gramene" id="KRH45872">
    <property type="protein sequence ID" value="KRH45872"/>
    <property type="gene ID" value="GLYMA_08G298100"/>
</dbReference>
<sequence>MSQSEPLVDKVNSKAKAEFFFYTAKDHTPWQTNQYQRERNQDASDYTASSVQKK</sequence>
<reference evidence="2 3" key="1">
    <citation type="journal article" date="2010" name="Nature">
        <title>Genome sequence of the palaeopolyploid soybean.</title>
        <authorList>
            <person name="Schmutz J."/>
            <person name="Cannon S.B."/>
            <person name="Schlueter J."/>
            <person name="Ma J."/>
            <person name="Mitros T."/>
            <person name="Nelson W."/>
            <person name="Hyten D.L."/>
            <person name="Song Q."/>
            <person name="Thelen J.J."/>
            <person name="Cheng J."/>
            <person name="Xu D."/>
            <person name="Hellsten U."/>
            <person name="May G.D."/>
            <person name="Yu Y."/>
            <person name="Sakurai T."/>
            <person name="Umezawa T."/>
            <person name="Bhattacharyya M.K."/>
            <person name="Sandhu D."/>
            <person name="Valliyodan B."/>
            <person name="Lindquist E."/>
            <person name="Peto M."/>
            <person name="Grant D."/>
            <person name="Shu S."/>
            <person name="Goodstein D."/>
            <person name="Barry K."/>
            <person name="Futrell-Griggs M."/>
            <person name="Abernathy B."/>
            <person name="Du J."/>
            <person name="Tian Z."/>
            <person name="Zhu L."/>
            <person name="Gill N."/>
            <person name="Joshi T."/>
            <person name="Libault M."/>
            <person name="Sethuraman A."/>
            <person name="Zhang X.-C."/>
            <person name="Shinozaki K."/>
            <person name="Nguyen H.T."/>
            <person name="Wing R.A."/>
            <person name="Cregan P."/>
            <person name="Specht J."/>
            <person name="Grimwood J."/>
            <person name="Rokhsar D."/>
            <person name="Stacey G."/>
            <person name="Shoemaker R.C."/>
            <person name="Jackson S.A."/>
        </authorList>
    </citation>
    <scope>NUCLEOTIDE SEQUENCE [LARGE SCALE GENOMIC DNA]</scope>
    <source>
        <strain evidence="3">cv. Williams 82</strain>
        <tissue evidence="2">Callus</tissue>
    </source>
</reference>
<evidence type="ECO:0000313" key="3">
    <source>
        <dbReference type="EnsemblPlants" id="KRH45872"/>
    </source>
</evidence>
<reference evidence="3" key="2">
    <citation type="submission" date="2018-02" db="UniProtKB">
        <authorList>
            <consortium name="EnsemblPlants"/>
        </authorList>
    </citation>
    <scope>IDENTIFICATION</scope>
    <source>
        <strain evidence="3">Williams 82</strain>
    </source>
</reference>
<dbReference type="HOGENOM" id="CLU_3054233_0_0_1"/>
<organism evidence="3">
    <name type="scientific">Glycine max</name>
    <name type="common">Soybean</name>
    <name type="synonym">Glycine hispida</name>
    <dbReference type="NCBI Taxonomy" id="3847"/>
    <lineage>
        <taxon>Eukaryota</taxon>
        <taxon>Viridiplantae</taxon>
        <taxon>Streptophyta</taxon>
        <taxon>Embryophyta</taxon>
        <taxon>Tracheophyta</taxon>
        <taxon>Spermatophyta</taxon>
        <taxon>Magnoliopsida</taxon>
        <taxon>eudicotyledons</taxon>
        <taxon>Gunneridae</taxon>
        <taxon>Pentapetalae</taxon>
        <taxon>rosids</taxon>
        <taxon>fabids</taxon>
        <taxon>Fabales</taxon>
        <taxon>Fabaceae</taxon>
        <taxon>Papilionoideae</taxon>
        <taxon>50 kb inversion clade</taxon>
        <taxon>NPAAA clade</taxon>
        <taxon>indigoferoid/millettioid clade</taxon>
        <taxon>Phaseoleae</taxon>
        <taxon>Glycine</taxon>
        <taxon>Glycine subgen. Soja</taxon>
    </lineage>
</organism>
<evidence type="ECO:0000313" key="4">
    <source>
        <dbReference type="Proteomes" id="UP000008827"/>
    </source>
</evidence>
<keyword evidence="4" id="KW-1185">Reference proteome</keyword>
<accession>K7L9S4</accession>
<proteinExistence type="predicted"/>